<evidence type="ECO:0000256" key="8">
    <source>
        <dbReference type="SAM" id="Phobius"/>
    </source>
</evidence>
<accession>A0A078APP7</accession>
<keyword evidence="12" id="KW-1185">Reference proteome</keyword>
<keyword evidence="4 9" id="KW-0732">Signal</keyword>
<keyword evidence="2" id="KW-0121">Carboxypeptidase</keyword>
<sequence>MKKNLLNINLITALTICGTATASLLFQNNPFLDFIHKNHKDNKKNEIKAGQECKSNKFSITSLPYWDPTKTLPCMYSGTLAADAKNDHNLFFWLVKNPTLEKPNLVVWLNGGPGASSMAGLFLENGPLLITQPNGGKDPDDFLVSIRDGAWTELADVVYIDNPVNTGFSYGNSYINHLDDAASDFVYFIDQFLTLFPEYSVPQGGSYYLAGESFAGKYISIFGRKLVVYEDNQGKGKAYLGGVLMGDPLISAPVQRLSTHKVAQSLGIVDDSNLDQISTLHKQCEQSLSSNWDISDDTCSKVLDYIQDVSGDVLSYDARIFTYDQNKITAPYIKYLSQSGRKAELYSAIHIEKSTKVPIWEKKNQQVANALNSESMFDSTNWFDMLYEDKPVLIYAGQWDQRDGPSTIEDFLANSRRQAKSTTPISQQPRQIYYVKQKDGTFIVGGYQKYDSDSKLTILTIPKAGHFSKQALCHKDKPEDCQVTQTMCTFMSNCNGNGVCGNNGQCQCNIGFKGADCSEKVEILIDQYYKKIKTNGTQWLYYQYNTGLANNLYYEVVFSSQMPIDIFISSGWQSDPNEFKYDLALRQQNYVRLTSKQFPNFETFTAAVKVNGIEHYSTTFHQSNVGVKFNVYTDPDIKLPKTLQYDTKLHHSPLQSQNIRDYEYQADSEIIEISNDTPVQIDEVMKEIERLEEQMKFDANFKGQKDQYPSQDNIISEHNERKHHKDGGKKPQGKMFYQVLWTKLQPIINKIVHFDIYFPYFLTIIVFGFFFLMYFKKKQQNSTAQEQQKA</sequence>
<comment type="caution">
    <text evidence="7">Lacks conserved residue(s) required for the propagation of feature annotation.</text>
</comment>
<feature type="chain" id="PRO_5001729631" evidence="9">
    <location>
        <begin position="23"/>
        <end position="790"/>
    </location>
</feature>
<dbReference type="InterPro" id="IPR001563">
    <property type="entry name" value="Peptidase_S10"/>
</dbReference>
<evidence type="ECO:0000256" key="5">
    <source>
        <dbReference type="ARBA" id="ARBA00022801"/>
    </source>
</evidence>
<keyword evidence="7" id="KW-0245">EGF-like domain</keyword>
<evidence type="ECO:0000256" key="2">
    <source>
        <dbReference type="ARBA" id="ARBA00022645"/>
    </source>
</evidence>
<dbReference type="EMBL" id="CCKQ01012515">
    <property type="protein sequence ID" value="CDW84139.1"/>
    <property type="molecule type" value="Genomic_DNA"/>
</dbReference>
<dbReference type="PROSITE" id="PS00022">
    <property type="entry name" value="EGF_1"/>
    <property type="match status" value="1"/>
</dbReference>
<dbReference type="InterPro" id="IPR000742">
    <property type="entry name" value="EGF"/>
</dbReference>
<evidence type="ECO:0000313" key="12">
    <source>
        <dbReference type="Proteomes" id="UP000039865"/>
    </source>
</evidence>
<feature type="signal peptide" evidence="9">
    <location>
        <begin position="1"/>
        <end position="22"/>
    </location>
</feature>
<feature type="transmembrane region" description="Helical" evidence="8">
    <location>
        <begin position="757"/>
        <end position="775"/>
    </location>
</feature>
<dbReference type="PROSITE" id="PS01186">
    <property type="entry name" value="EGF_2"/>
    <property type="match status" value="1"/>
</dbReference>
<protein>
    <submittedName>
        <fullName evidence="11">Kex1 protein</fullName>
    </submittedName>
</protein>
<evidence type="ECO:0000256" key="9">
    <source>
        <dbReference type="SAM" id="SignalP"/>
    </source>
</evidence>
<dbReference type="SUPFAM" id="SSF53474">
    <property type="entry name" value="alpha/beta-Hydrolases"/>
    <property type="match status" value="1"/>
</dbReference>
<keyword evidence="7" id="KW-1015">Disulfide bond</keyword>
<comment type="similarity">
    <text evidence="1">Belongs to the peptidase S10 family.</text>
</comment>
<evidence type="ECO:0000256" key="3">
    <source>
        <dbReference type="ARBA" id="ARBA00022670"/>
    </source>
</evidence>
<dbReference type="Proteomes" id="UP000039865">
    <property type="component" value="Unassembled WGS sequence"/>
</dbReference>
<dbReference type="GO" id="GO:0004185">
    <property type="term" value="F:serine-type carboxypeptidase activity"/>
    <property type="evidence" value="ECO:0007669"/>
    <property type="project" value="InterPro"/>
</dbReference>
<dbReference type="PRINTS" id="PR00724">
    <property type="entry name" value="CRBOXYPTASEC"/>
</dbReference>
<keyword evidence="3" id="KW-0645">Protease</keyword>
<keyword evidence="8" id="KW-0812">Transmembrane</keyword>
<dbReference type="OrthoDB" id="312465at2759"/>
<evidence type="ECO:0000256" key="1">
    <source>
        <dbReference type="ARBA" id="ARBA00009431"/>
    </source>
</evidence>
<dbReference type="PANTHER" id="PTHR11802">
    <property type="entry name" value="SERINE PROTEASE FAMILY S10 SERINE CARBOXYPEPTIDASE"/>
    <property type="match status" value="1"/>
</dbReference>
<name>A0A078APP7_STYLE</name>
<feature type="domain" description="EGF-like" evidence="10">
    <location>
        <begin position="484"/>
        <end position="518"/>
    </location>
</feature>
<evidence type="ECO:0000313" key="11">
    <source>
        <dbReference type="EMBL" id="CDW84139.1"/>
    </source>
</evidence>
<dbReference type="Gene3D" id="3.40.50.1820">
    <property type="entry name" value="alpha/beta hydrolase"/>
    <property type="match status" value="1"/>
</dbReference>
<dbReference type="InParanoid" id="A0A078APP7"/>
<keyword evidence="6" id="KW-0325">Glycoprotein</keyword>
<keyword evidence="8" id="KW-0472">Membrane</keyword>
<evidence type="ECO:0000256" key="6">
    <source>
        <dbReference type="ARBA" id="ARBA00023180"/>
    </source>
</evidence>
<evidence type="ECO:0000256" key="7">
    <source>
        <dbReference type="PROSITE-ProRule" id="PRU00076"/>
    </source>
</evidence>
<organism evidence="11 12">
    <name type="scientific">Stylonychia lemnae</name>
    <name type="common">Ciliate</name>
    <dbReference type="NCBI Taxonomy" id="5949"/>
    <lineage>
        <taxon>Eukaryota</taxon>
        <taxon>Sar</taxon>
        <taxon>Alveolata</taxon>
        <taxon>Ciliophora</taxon>
        <taxon>Intramacronucleata</taxon>
        <taxon>Spirotrichea</taxon>
        <taxon>Stichotrichia</taxon>
        <taxon>Sporadotrichida</taxon>
        <taxon>Oxytrichidae</taxon>
        <taxon>Stylonychinae</taxon>
        <taxon>Stylonychia</taxon>
    </lineage>
</organism>
<dbReference type="Pfam" id="PF00450">
    <property type="entry name" value="Peptidase_S10"/>
    <property type="match status" value="1"/>
</dbReference>
<reference evidence="11 12" key="1">
    <citation type="submission" date="2014-06" db="EMBL/GenBank/DDBJ databases">
        <authorList>
            <person name="Swart Estienne"/>
        </authorList>
    </citation>
    <scope>NUCLEOTIDE SEQUENCE [LARGE SCALE GENOMIC DNA]</scope>
    <source>
        <strain evidence="11 12">130c</strain>
    </source>
</reference>
<feature type="disulfide bond" evidence="7">
    <location>
        <begin position="508"/>
        <end position="517"/>
    </location>
</feature>
<evidence type="ECO:0000259" key="10">
    <source>
        <dbReference type="PROSITE" id="PS50026"/>
    </source>
</evidence>
<dbReference type="PANTHER" id="PTHR11802:SF3">
    <property type="entry name" value="RETINOID-INDUCIBLE SERINE CARBOXYPEPTIDASE"/>
    <property type="match status" value="1"/>
</dbReference>
<dbReference type="InterPro" id="IPR029058">
    <property type="entry name" value="AB_hydrolase_fold"/>
</dbReference>
<proteinExistence type="inferred from homology"/>
<gene>
    <name evidence="11" type="primary">Contig2804.g3004</name>
    <name evidence="11" type="ORF">STYLEM_13196</name>
</gene>
<keyword evidence="5" id="KW-0378">Hydrolase</keyword>
<dbReference type="PROSITE" id="PS50026">
    <property type="entry name" value="EGF_3"/>
    <property type="match status" value="1"/>
</dbReference>
<dbReference type="GO" id="GO:0006508">
    <property type="term" value="P:proteolysis"/>
    <property type="evidence" value="ECO:0007669"/>
    <property type="project" value="UniProtKB-KW"/>
</dbReference>
<dbReference type="AlphaFoldDB" id="A0A078APP7"/>
<evidence type="ECO:0000256" key="4">
    <source>
        <dbReference type="ARBA" id="ARBA00022729"/>
    </source>
</evidence>
<keyword evidence="8" id="KW-1133">Transmembrane helix</keyword>